<protein>
    <recommendedName>
        <fullName evidence="3 6">Mediator of RNA polymerase II transcription subunit 20</fullName>
    </recommendedName>
    <alternativeName>
        <fullName evidence="5 6">Mediator complex subunit 20</fullName>
    </alternativeName>
</protein>
<evidence type="ECO:0000256" key="3">
    <source>
        <dbReference type="ARBA" id="ARBA00019690"/>
    </source>
</evidence>
<comment type="subunit">
    <text evidence="6">Component of the Mediator complex.</text>
</comment>
<keyword evidence="6" id="KW-0010">Activator</keyword>
<name>A0A2A2M0L9_9BILA</name>
<dbReference type="Pfam" id="PF08612">
    <property type="entry name" value="Med20"/>
    <property type="match status" value="1"/>
</dbReference>
<evidence type="ECO:0000313" key="7">
    <source>
        <dbReference type="EMBL" id="PAV91970.1"/>
    </source>
</evidence>
<evidence type="ECO:0000256" key="6">
    <source>
        <dbReference type="RuleBase" id="RU364152"/>
    </source>
</evidence>
<dbReference type="STRING" id="2018661.A0A2A2M0L9"/>
<keyword evidence="4 6" id="KW-0539">Nucleus</keyword>
<proteinExistence type="inferred from homology"/>
<dbReference type="OrthoDB" id="1854899at2759"/>
<dbReference type="GO" id="GO:0016592">
    <property type="term" value="C:mediator complex"/>
    <property type="evidence" value="ECO:0007669"/>
    <property type="project" value="InterPro"/>
</dbReference>
<evidence type="ECO:0000256" key="5">
    <source>
        <dbReference type="ARBA" id="ARBA00031954"/>
    </source>
</evidence>
<keyword evidence="6" id="KW-0805">Transcription regulation</keyword>
<comment type="function">
    <text evidence="6">Component of the Mediator complex, a coactivator involved in the regulated transcription of nearly all RNA polymerase II-dependent genes. Mediator functions as a bridge to convey information from gene-specific regulatory proteins to the basal RNA polymerase II transcription machinery. Mediator is recruited to promoters by direct interactions with regulatory proteins and serves as a scaffold for the assembly of a functional preinitiation complex with RNA polymerase II and the general transcription factors.</text>
</comment>
<gene>
    <name evidence="6" type="primary">MED20</name>
    <name evidence="7" type="ORF">WR25_06103</name>
</gene>
<comment type="similarity">
    <text evidence="2 6">Belongs to the Mediator complex subunit 20 family.</text>
</comment>
<reference evidence="7 8" key="1">
    <citation type="journal article" date="2017" name="Curr. Biol.">
        <title>Genome architecture and evolution of a unichromosomal asexual nematode.</title>
        <authorList>
            <person name="Fradin H."/>
            <person name="Zegar C."/>
            <person name="Gutwein M."/>
            <person name="Lucas J."/>
            <person name="Kovtun M."/>
            <person name="Corcoran D."/>
            <person name="Baugh L.R."/>
            <person name="Kiontke K."/>
            <person name="Gunsalus K."/>
            <person name="Fitch D.H."/>
            <person name="Piano F."/>
        </authorList>
    </citation>
    <scope>NUCLEOTIDE SEQUENCE [LARGE SCALE GENOMIC DNA]</scope>
    <source>
        <strain evidence="7">PF1309</strain>
    </source>
</reference>
<dbReference type="AlphaFoldDB" id="A0A2A2M0L9"/>
<keyword evidence="6" id="KW-0804">Transcription</keyword>
<accession>A0A2A2M0L9</accession>
<comment type="caution">
    <text evidence="7">The sequence shown here is derived from an EMBL/GenBank/DDBJ whole genome shotgun (WGS) entry which is preliminary data.</text>
</comment>
<evidence type="ECO:0000256" key="1">
    <source>
        <dbReference type="ARBA" id="ARBA00004123"/>
    </source>
</evidence>
<dbReference type="PANTHER" id="PTHR12465">
    <property type="entry name" value="UBIQUITIN SPECIFIC PROTEASE HOMOLOG 49"/>
    <property type="match status" value="1"/>
</dbReference>
<evidence type="ECO:0000313" key="8">
    <source>
        <dbReference type="Proteomes" id="UP000218231"/>
    </source>
</evidence>
<keyword evidence="8" id="KW-1185">Reference proteome</keyword>
<dbReference type="EMBL" id="LIAE01006277">
    <property type="protein sequence ID" value="PAV91970.1"/>
    <property type="molecule type" value="Genomic_DNA"/>
</dbReference>
<dbReference type="GO" id="GO:0006357">
    <property type="term" value="P:regulation of transcription by RNA polymerase II"/>
    <property type="evidence" value="ECO:0007669"/>
    <property type="project" value="InterPro"/>
</dbReference>
<comment type="subcellular location">
    <subcellularLocation>
        <location evidence="1 6">Nucleus</location>
    </subcellularLocation>
</comment>
<evidence type="ECO:0000256" key="4">
    <source>
        <dbReference type="ARBA" id="ARBA00023242"/>
    </source>
</evidence>
<dbReference type="GO" id="GO:0003713">
    <property type="term" value="F:transcription coactivator activity"/>
    <property type="evidence" value="ECO:0007669"/>
    <property type="project" value="TreeGrafter"/>
</dbReference>
<dbReference type="InterPro" id="IPR013921">
    <property type="entry name" value="Mediator_Med20"/>
</dbReference>
<dbReference type="Proteomes" id="UP000218231">
    <property type="component" value="Unassembled WGS sequence"/>
</dbReference>
<organism evidence="7 8">
    <name type="scientific">Diploscapter pachys</name>
    <dbReference type="NCBI Taxonomy" id="2018661"/>
    <lineage>
        <taxon>Eukaryota</taxon>
        <taxon>Metazoa</taxon>
        <taxon>Ecdysozoa</taxon>
        <taxon>Nematoda</taxon>
        <taxon>Chromadorea</taxon>
        <taxon>Rhabditida</taxon>
        <taxon>Rhabditina</taxon>
        <taxon>Rhabditomorpha</taxon>
        <taxon>Rhabditoidea</taxon>
        <taxon>Rhabditidae</taxon>
        <taxon>Diploscapter</taxon>
    </lineage>
</organism>
<evidence type="ECO:0000256" key="2">
    <source>
        <dbReference type="ARBA" id="ARBA00010743"/>
    </source>
</evidence>
<sequence length="220" mass="25104">MGVAWVFEIEQGSNQPSAKEVKSSFFTFFFSFFAFQIERTLEAGGAETVGTYLVDCIPYTPREKMTSNVNYIMHHSNFPQSTFSIAPGDKTNFKEMARAICDKGFDLIIKNMSSGFEPDNAAKFAISGTEYRFNDFSVRVGSALQVSTFKGVVVEVEYEPLFVTTQALMMLNDFMKHFFSKHMNSKPDVLEDKPKPETYSPMDTMYQYLKIFNAMRKRAN</sequence>
<dbReference type="PANTHER" id="PTHR12465:SF0">
    <property type="entry name" value="MEDIATOR OF RNA POLYMERASE II TRANSCRIPTION SUBUNIT 20"/>
    <property type="match status" value="1"/>
</dbReference>